<reference evidence="4" key="3">
    <citation type="submission" date="2016-03" db="UniProtKB">
        <authorList>
            <consortium name="EnsemblProtists"/>
        </authorList>
    </citation>
    <scope>IDENTIFICATION</scope>
</reference>
<organism evidence="3">
    <name type="scientific">Guillardia theta (strain CCMP2712)</name>
    <name type="common">Cryptophyte</name>
    <dbReference type="NCBI Taxonomy" id="905079"/>
    <lineage>
        <taxon>Eukaryota</taxon>
        <taxon>Cryptophyceae</taxon>
        <taxon>Pyrenomonadales</taxon>
        <taxon>Geminigeraceae</taxon>
        <taxon>Guillardia</taxon>
    </lineage>
</organism>
<reference evidence="3 5" key="1">
    <citation type="journal article" date="2012" name="Nature">
        <title>Algal genomes reveal evolutionary mosaicism and the fate of nucleomorphs.</title>
        <authorList>
            <consortium name="DOE Joint Genome Institute"/>
            <person name="Curtis B.A."/>
            <person name="Tanifuji G."/>
            <person name="Burki F."/>
            <person name="Gruber A."/>
            <person name="Irimia M."/>
            <person name="Maruyama S."/>
            <person name="Arias M.C."/>
            <person name="Ball S.G."/>
            <person name="Gile G.H."/>
            <person name="Hirakawa Y."/>
            <person name="Hopkins J.F."/>
            <person name="Kuo A."/>
            <person name="Rensing S.A."/>
            <person name="Schmutz J."/>
            <person name="Symeonidi A."/>
            <person name="Elias M."/>
            <person name="Eveleigh R.J."/>
            <person name="Herman E.K."/>
            <person name="Klute M.J."/>
            <person name="Nakayama T."/>
            <person name="Obornik M."/>
            <person name="Reyes-Prieto A."/>
            <person name="Armbrust E.V."/>
            <person name="Aves S.J."/>
            <person name="Beiko R.G."/>
            <person name="Coutinho P."/>
            <person name="Dacks J.B."/>
            <person name="Durnford D.G."/>
            <person name="Fast N.M."/>
            <person name="Green B.R."/>
            <person name="Grisdale C.J."/>
            <person name="Hempel F."/>
            <person name="Henrissat B."/>
            <person name="Hoppner M.P."/>
            <person name="Ishida K."/>
            <person name="Kim E."/>
            <person name="Koreny L."/>
            <person name="Kroth P.G."/>
            <person name="Liu Y."/>
            <person name="Malik S.B."/>
            <person name="Maier U.G."/>
            <person name="McRose D."/>
            <person name="Mock T."/>
            <person name="Neilson J.A."/>
            <person name="Onodera N.T."/>
            <person name="Poole A.M."/>
            <person name="Pritham E.J."/>
            <person name="Richards T.A."/>
            <person name="Rocap G."/>
            <person name="Roy S.W."/>
            <person name="Sarai C."/>
            <person name="Schaack S."/>
            <person name="Shirato S."/>
            <person name="Slamovits C.H."/>
            <person name="Spencer D.F."/>
            <person name="Suzuki S."/>
            <person name="Worden A.Z."/>
            <person name="Zauner S."/>
            <person name="Barry K."/>
            <person name="Bell C."/>
            <person name="Bharti A.K."/>
            <person name="Crow J.A."/>
            <person name="Grimwood J."/>
            <person name="Kramer R."/>
            <person name="Lindquist E."/>
            <person name="Lucas S."/>
            <person name="Salamov A."/>
            <person name="McFadden G.I."/>
            <person name="Lane C.E."/>
            <person name="Keeling P.J."/>
            <person name="Gray M.W."/>
            <person name="Grigoriev I.V."/>
            <person name="Archibald J.M."/>
        </authorList>
    </citation>
    <scope>NUCLEOTIDE SEQUENCE</scope>
    <source>
        <strain evidence="3 5">CCMP2712</strain>
    </source>
</reference>
<feature type="domain" description="TNFR-Cys" evidence="2">
    <location>
        <begin position="54"/>
        <end position="94"/>
    </location>
</feature>
<gene>
    <name evidence="3" type="ORF">GUITHDRAFT_116169</name>
</gene>
<evidence type="ECO:0000313" key="5">
    <source>
        <dbReference type="Proteomes" id="UP000011087"/>
    </source>
</evidence>
<dbReference type="InterPro" id="IPR001368">
    <property type="entry name" value="TNFR/NGFR_Cys_rich_reg"/>
</dbReference>
<sequence>MGQLNSLVSLNIQRTDDGIRRRIVDGQGAGQYAVRLSNISNLRTRRNLTLQCQPCPPGMYKDMHGEYNCTMCATTPCEIGQCRPQCNSTADSVCANCTNKLEGPTVYVSSGYPYDQNDCAWDGNAGLMLSMDSARAISWV</sequence>
<evidence type="ECO:0000313" key="4">
    <source>
        <dbReference type="EnsemblProtists" id="EKX37693"/>
    </source>
</evidence>
<dbReference type="Gene3D" id="2.10.50.10">
    <property type="entry name" value="Tumor Necrosis Factor Receptor, subunit A, domain 2"/>
    <property type="match status" value="1"/>
</dbReference>
<feature type="repeat" description="TNFR-Cys" evidence="1">
    <location>
        <begin position="54"/>
        <end position="94"/>
    </location>
</feature>
<evidence type="ECO:0000313" key="3">
    <source>
        <dbReference type="EMBL" id="EKX37693.1"/>
    </source>
</evidence>
<evidence type="ECO:0000259" key="2">
    <source>
        <dbReference type="PROSITE" id="PS50050"/>
    </source>
</evidence>
<accession>L1IN53</accession>
<dbReference type="GeneID" id="17294416"/>
<name>L1IN53_GUITC</name>
<dbReference type="Proteomes" id="UP000011087">
    <property type="component" value="Unassembled WGS sequence"/>
</dbReference>
<protein>
    <recommendedName>
        <fullName evidence="2">TNFR-Cys domain-containing protein</fullName>
    </recommendedName>
</protein>
<dbReference type="EnsemblProtists" id="EKX37693">
    <property type="protein sequence ID" value="EKX37693"/>
    <property type="gene ID" value="GUITHDRAFT_116169"/>
</dbReference>
<dbReference type="KEGG" id="gtt:GUITHDRAFT_116169"/>
<proteinExistence type="predicted"/>
<evidence type="ECO:0000256" key="1">
    <source>
        <dbReference type="PROSITE-ProRule" id="PRU00206"/>
    </source>
</evidence>
<keyword evidence="5" id="KW-1185">Reference proteome</keyword>
<dbReference type="EMBL" id="JH993056">
    <property type="protein sequence ID" value="EKX37693.1"/>
    <property type="molecule type" value="Genomic_DNA"/>
</dbReference>
<dbReference type="AlphaFoldDB" id="L1IN53"/>
<dbReference type="PROSITE" id="PS50050">
    <property type="entry name" value="TNFR_NGFR_2"/>
    <property type="match status" value="1"/>
</dbReference>
<dbReference type="PaxDb" id="55529-EKX37693"/>
<dbReference type="HOGENOM" id="CLU_1838999_0_0_1"/>
<comment type="caution">
    <text evidence="1">Lacks conserved residue(s) required for the propagation of feature annotation.</text>
</comment>
<dbReference type="RefSeq" id="XP_005824673.1">
    <property type="nucleotide sequence ID" value="XM_005824616.1"/>
</dbReference>
<reference evidence="5" key="2">
    <citation type="submission" date="2012-11" db="EMBL/GenBank/DDBJ databases">
        <authorList>
            <person name="Kuo A."/>
            <person name="Curtis B.A."/>
            <person name="Tanifuji G."/>
            <person name="Burki F."/>
            <person name="Gruber A."/>
            <person name="Irimia M."/>
            <person name="Maruyama S."/>
            <person name="Arias M.C."/>
            <person name="Ball S.G."/>
            <person name="Gile G.H."/>
            <person name="Hirakawa Y."/>
            <person name="Hopkins J.F."/>
            <person name="Rensing S.A."/>
            <person name="Schmutz J."/>
            <person name="Symeonidi A."/>
            <person name="Elias M."/>
            <person name="Eveleigh R.J."/>
            <person name="Herman E.K."/>
            <person name="Klute M.J."/>
            <person name="Nakayama T."/>
            <person name="Obornik M."/>
            <person name="Reyes-Prieto A."/>
            <person name="Armbrust E.V."/>
            <person name="Aves S.J."/>
            <person name="Beiko R.G."/>
            <person name="Coutinho P."/>
            <person name="Dacks J.B."/>
            <person name="Durnford D.G."/>
            <person name="Fast N.M."/>
            <person name="Green B.R."/>
            <person name="Grisdale C."/>
            <person name="Hempe F."/>
            <person name="Henrissat B."/>
            <person name="Hoppner M.P."/>
            <person name="Ishida K.-I."/>
            <person name="Kim E."/>
            <person name="Koreny L."/>
            <person name="Kroth P.G."/>
            <person name="Liu Y."/>
            <person name="Malik S.-B."/>
            <person name="Maier U.G."/>
            <person name="McRose D."/>
            <person name="Mock T."/>
            <person name="Neilson J.A."/>
            <person name="Onodera N.T."/>
            <person name="Poole A.M."/>
            <person name="Pritham E.J."/>
            <person name="Richards T.A."/>
            <person name="Rocap G."/>
            <person name="Roy S.W."/>
            <person name="Sarai C."/>
            <person name="Schaack S."/>
            <person name="Shirato S."/>
            <person name="Slamovits C.H."/>
            <person name="Spencer D.F."/>
            <person name="Suzuki S."/>
            <person name="Worden A.Z."/>
            <person name="Zauner S."/>
            <person name="Barry K."/>
            <person name="Bell C."/>
            <person name="Bharti A.K."/>
            <person name="Crow J.A."/>
            <person name="Grimwood J."/>
            <person name="Kramer R."/>
            <person name="Lindquist E."/>
            <person name="Lucas S."/>
            <person name="Salamov A."/>
            <person name="McFadden G.I."/>
            <person name="Lane C.E."/>
            <person name="Keeling P.J."/>
            <person name="Gray M.W."/>
            <person name="Grigoriev I.V."/>
            <person name="Archibald J.M."/>
        </authorList>
    </citation>
    <scope>NUCLEOTIDE SEQUENCE</scope>
    <source>
        <strain evidence="5">CCMP2712</strain>
    </source>
</reference>